<dbReference type="Proteomes" id="UP001500282">
    <property type="component" value="Unassembled WGS sequence"/>
</dbReference>
<name>A0ABP4H5A2_9ACTN</name>
<dbReference type="EMBL" id="BAAAIH010000001">
    <property type="protein sequence ID" value="GAA1250168.1"/>
    <property type="molecule type" value="Genomic_DNA"/>
</dbReference>
<comment type="caution">
    <text evidence="1">The sequence shown here is derived from an EMBL/GenBank/DDBJ whole genome shotgun (WGS) entry which is preliminary data.</text>
</comment>
<evidence type="ECO:0000313" key="2">
    <source>
        <dbReference type="Proteomes" id="UP001500282"/>
    </source>
</evidence>
<protein>
    <recommendedName>
        <fullName evidence="3">Transposase</fullName>
    </recommendedName>
</protein>
<evidence type="ECO:0008006" key="3">
    <source>
        <dbReference type="Google" id="ProtNLM"/>
    </source>
</evidence>
<proteinExistence type="predicted"/>
<organism evidence="1 2">
    <name type="scientific">Streptomyces javensis</name>
    <dbReference type="NCBI Taxonomy" id="114698"/>
    <lineage>
        <taxon>Bacteria</taxon>
        <taxon>Bacillati</taxon>
        <taxon>Actinomycetota</taxon>
        <taxon>Actinomycetes</taxon>
        <taxon>Kitasatosporales</taxon>
        <taxon>Streptomycetaceae</taxon>
        <taxon>Streptomyces</taxon>
        <taxon>Streptomyces violaceusniger group</taxon>
    </lineage>
</organism>
<keyword evidence="2" id="KW-1185">Reference proteome</keyword>
<evidence type="ECO:0000313" key="1">
    <source>
        <dbReference type="EMBL" id="GAA1250168.1"/>
    </source>
</evidence>
<sequence>MPRRAPPKAEHLSFEHLDAFDVSFDDARVPGQGQVGNDGIAVAVAVDAGGQGVQARQVVPADGVEPLREPLALGAR</sequence>
<accession>A0ABP4H5A2</accession>
<reference evidence="2" key="1">
    <citation type="journal article" date="2019" name="Int. J. Syst. Evol. Microbiol.">
        <title>The Global Catalogue of Microorganisms (GCM) 10K type strain sequencing project: providing services to taxonomists for standard genome sequencing and annotation.</title>
        <authorList>
            <consortium name="The Broad Institute Genomics Platform"/>
            <consortium name="The Broad Institute Genome Sequencing Center for Infectious Disease"/>
            <person name="Wu L."/>
            <person name="Ma J."/>
        </authorList>
    </citation>
    <scope>NUCLEOTIDE SEQUENCE [LARGE SCALE GENOMIC DNA]</scope>
    <source>
        <strain evidence="2">JCM 11448</strain>
    </source>
</reference>
<gene>
    <name evidence="1" type="ORF">GCM10009579_04900</name>
</gene>